<organism evidence="1 2">
    <name type="scientific">Natronobacterium haloterrestre</name>
    <name type="common">Halobiforma haloterrestris</name>
    <dbReference type="NCBI Taxonomy" id="148448"/>
    <lineage>
        <taxon>Archaea</taxon>
        <taxon>Methanobacteriati</taxon>
        <taxon>Methanobacteriota</taxon>
        <taxon>Stenosarchaea group</taxon>
        <taxon>Halobacteria</taxon>
        <taxon>Halobacteriales</taxon>
        <taxon>Natrialbaceae</taxon>
        <taxon>Natronobacterium</taxon>
    </lineage>
</organism>
<dbReference type="InterPro" id="IPR036390">
    <property type="entry name" value="WH_DNA-bd_sf"/>
</dbReference>
<reference evidence="2" key="1">
    <citation type="submission" date="2016-10" db="EMBL/GenBank/DDBJ databases">
        <authorList>
            <person name="Varghese N."/>
            <person name="Submissions S."/>
        </authorList>
    </citation>
    <scope>NUCLEOTIDE SEQUENCE [LARGE SCALE GENOMIC DNA]</scope>
    <source>
        <strain evidence="2">DSM 13078</strain>
    </source>
</reference>
<evidence type="ECO:0000313" key="2">
    <source>
        <dbReference type="Proteomes" id="UP000199161"/>
    </source>
</evidence>
<dbReference type="OrthoDB" id="285635at2157"/>
<dbReference type="SUPFAM" id="SSF46785">
    <property type="entry name" value="Winged helix' DNA-binding domain"/>
    <property type="match status" value="1"/>
</dbReference>
<gene>
    <name evidence="1" type="ORF">SAMN05444422_105143</name>
</gene>
<name>A0A1I1H8N8_NATHA</name>
<dbReference type="Gene3D" id="1.10.10.10">
    <property type="entry name" value="Winged helix-like DNA-binding domain superfamily/Winged helix DNA-binding domain"/>
    <property type="match status" value="1"/>
</dbReference>
<dbReference type="EMBL" id="FOKW01000005">
    <property type="protein sequence ID" value="SFC17843.1"/>
    <property type="molecule type" value="Genomic_DNA"/>
</dbReference>
<keyword evidence="2" id="KW-1185">Reference proteome</keyword>
<dbReference type="AlphaFoldDB" id="A0A1I1H8N8"/>
<evidence type="ECO:0000313" key="1">
    <source>
        <dbReference type="EMBL" id="SFC17843.1"/>
    </source>
</evidence>
<accession>A0A1I1H8N8</accession>
<sequence>MVRCSDRALLAALEERGPARATQLAAELDAHPITVTQRCDALQSRGHVRRISTDVFGITEDGRAYLASIE</sequence>
<dbReference type="Proteomes" id="UP000199161">
    <property type="component" value="Unassembled WGS sequence"/>
</dbReference>
<dbReference type="InterPro" id="IPR036388">
    <property type="entry name" value="WH-like_DNA-bd_sf"/>
</dbReference>
<proteinExistence type="predicted"/>
<protein>
    <submittedName>
        <fullName evidence="1">MarR family protein</fullName>
    </submittedName>
</protein>
<dbReference type="RefSeq" id="WP_177209153.1">
    <property type="nucleotide sequence ID" value="NZ_FOKW01000005.1"/>
</dbReference>